<gene>
    <name evidence="1" type="ORF">SCD_n01214</name>
</gene>
<dbReference type="KEGG" id="sdr:SCD_n01214"/>
<keyword evidence="2" id="KW-1185">Reference proteome</keyword>
<reference evidence="1 2" key="1">
    <citation type="journal article" date="2012" name="Appl. Environ. Microbiol.">
        <title>Draft genome sequence of a psychrotolerant sulfur-oxidizing bacterium, Sulfuricella denitrificans skB26, and proteomic insights into cold adaptation.</title>
        <authorList>
            <person name="Watanabe T."/>
            <person name="Kojima H."/>
            <person name="Fukui M."/>
        </authorList>
    </citation>
    <scope>NUCLEOTIDE SEQUENCE [LARGE SCALE GENOMIC DNA]</scope>
    <source>
        <strain evidence="2">skB26</strain>
    </source>
</reference>
<dbReference type="STRING" id="1163617.SCD_n01214"/>
<sequence length="136" mass="14730">MLLTPENPQEIATELESRIAKLAGRAIDSSAPGNSKAPLPRLNAGLARESVGITPAQPKADPSLSSIEADFPHIAEKLVLVWGHPGCFSYLSELIIDNRGNRKGFDLDIMGDLMLLLKITEQVPPDQWASAPGRHR</sequence>
<dbReference type="HOGENOM" id="CLU_1874371_0_0_4"/>
<name>S6ABV6_SULDS</name>
<protein>
    <submittedName>
        <fullName evidence="1">Uncharacterized protein</fullName>
    </submittedName>
</protein>
<dbReference type="AlphaFoldDB" id="S6ABV6"/>
<dbReference type="eggNOG" id="COG3170">
    <property type="taxonomic scope" value="Bacteria"/>
</dbReference>
<dbReference type="Proteomes" id="UP000015559">
    <property type="component" value="Chromosome"/>
</dbReference>
<proteinExistence type="predicted"/>
<dbReference type="OrthoDB" id="8905216at2"/>
<evidence type="ECO:0000313" key="1">
    <source>
        <dbReference type="EMBL" id="BAN35043.1"/>
    </source>
</evidence>
<organism evidence="1 2">
    <name type="scientific">Sulfuricella denitrificans (strain DSM 22764 / NBRC 105220 / skB26)</name>
    <dbReference type="NCBI Taxonomy" id="1163617"/>
    <lineage>
        <taxon>Bacteria</taxon>
        <taxon>Pseudomonadati</taxon>
        <taxon>Pseudomonadota</taxon>
        <taxon>Betaproteobacteria</taxon>
        <taxon>Nitrosomonadales</taxon>
        <taxon>Sulfuricellaceae</taxon>
        <taxon>Sulfuricella</taxon>
    </lineage>
</organism>
<dbReference type="RefSeq" id="WP_009206005.1">
    <property type="nucleotide sequence ID" value="NC_022357.1"/>
</dbReference>
<evidence type="ECO:0000313" key="2">
    <source>
        <dbReference type="Proteomes" id="UP000015559"/>
    </source>
</evidence>
<dbReference type="EMBL" id="AP013066">
    <property type="protein sequence ID" value="BAN35043.1"/>
    <property type="molecule type" value="Genomic_DNA"/>
</dbReference>
<accession>S6ABV6</accession>